<dbReference type="NCBIfam" id="TIGR03568">
    <property type="entry name" value="NeuC_NnaA"/>
    <property type="match status" value="1"/>
</dbReference>
<comment type="caution">
    <text evidence="2">The sequence shown here is derived from an EMBL/GenBank/DDBJ whole genome shotgun (WGS) entry which is preliminary data.</text>
</comment>
<gene>
    <name evidence="2" type="ORF">GMST_13760</name>
</gene>
<evidence type="ECO:0000313" key="3">
    <source>
        <dbReference type="Proteomes" id="UP000556026"/>
    </source>
</evidence>
<organism evidence="2 3">
    <name type="scientific">Geomonas silvestris</name>
    <dbReference type="NCBI Taxonomy" id="2740184"/>
    <lineage>
        <taxon>Bacteria</taxon>
        <taxon>Pseudomonadati</taxon>
        <taxon>Thermodesulfobacteriota</taxon>
        <taxon>Desulfuromonadia</taxon>
        <taxon>Geobacterales</taxon>
        <taxon>Geobacteraceae</taxon>
        <taxon>Geomonas</taxon>
    </lineage>
</organism>
<protein>
    <submittedName>
        <fullName evidence="2">UDP-N-acetyl glucosamine 2-epimerase</fullName>
    </submittedName>
</protein>
<proteinExistence type="predicted"/>
<dbReference type="GO" id="GO:0004553">
    <property type="term" value="F:hydrolase activity, hydrolyzing O-glycosyl compounds"/>
    <property type="evidence" value="ECO:0007669"/>
    <property type="project" value="InterPro"/>
</dbReference>
<dbReference type="InterPro" id="IPR020004">
    <property type="entry name" value="UDP-GlcNAc_Epase"/>
</dbReference>
<evidence type="ECO:0000313" key="2">
    <source>
        <dbReference type="EMBL" id="GFO59051.1"/>
    </source>
</evidence>
<dbReference type="SUPFAM" id="SSF53756">
    <property type="entry name" value="UDP-Glycosyltransferase/glycogen phosphorylase"/>
    <property type="match status" value="1"/>
</dbReference>
<dbReference type="InterPro" id="IPR029767">
    <property type="entry name" value="WecB-like"/>
</dbReference>
<dbReference type="Proteomes" id="UP000556026">
    <property type="component" value="Unassembled WGS sequence"/>
</dbReference>
<dbReference type="CDD" id="cd03786">
    <property type="entry name" value="GTB_UDP-GlcNAc_2-Epimerase"/>
    <property type="match status" value="1"/>
</dbReference>
<keyword evidence="3" id="KW-1185">Reference proteome</keyword>
<dbReference type="InterPro" id="IPR003331">
    <property type="entry name" value="UDP_GlcNAc_Epimerase_2_dom"/>
</dbReference>
<dbReference type="EMBL" id="BLXX01000003">
    <property type="protein sequence ID" value="GFO59051.1"/>
    <property type="molecule type" value="Genomic_DNA"/>
</dbReference>
<dbReference type="GO" id="GO:0006047">
    <property type="term" value="P:UDP-N-acetylglucosamine metabolic process"/>
    <property type="evidence" value="ECO:0007669"/>
    <property type="project" value="InterPro"/>
</dbReference>
<dbReference type="AlphaFoldDB" id="A0A6V8MGD2"/>
<reference evidence="3" key="1">
    <citation type="submission" date="2020-06" db="EMBL/GenBank/DDBJ databases">
        <title>Draft genomic sequence of Geomonas sp. Red330.</title>
        <authorList>
            <person name="Itoh H."/>
            <person name="Zhenxing X."/>
            <person name="Ushijima N."/>
            <person name="Masuda Y."/>
            <person name="Shiratori Y."/>
            <person name="Senoo K."/>
        </authorList>
    </citation>
    <scope>NUCLEOTIDE SEQUENCE [LARGE SCALE GENOMIC DNA]</scope>
    <source>
        <strain evidence="3">Red330</strain>
    </source>
</reference>
<dbReference type="Gene3D" id="3.40.50.2000">
    <property type="entry name" value="Glycogen Phosphorylase B"/>
    <property type="match status" value="2"/>
</dbReference>
<dbReference type="PANTHER" id="PTHR43174:SF3">
    <property type="entry name" value="UDP-N-ACETYLGLUCOSAMINE 2-EPIMERASE"/>
    <property type="match status" value="1"/>
</dbReference>
<dbReference type="Pfam" id="PF02350">
    <property type="entry name" value="Epimerase_2"/>
    <property type="match status" value="1"/>
</dbReference>
<dbReference type="RefSeq" id="WP_183353899.1">
    <property type="nucleotide sequence ID" value="NZ_BLXX01000003.1"/>
</dbReference>
<evidence type="ECO:0000259" key="1">
    <source>
        <dbReference type="Pfam" id="PF02350"/>
    </source>
</evidence>
<sequence length="388" mass="41783">MRKICVVTGTRAEYGLLQLLMTEIAEDPELELQVVATGMHLAPEFGSTYRAIEEDGFAIDAKVEMLLASDTPVGVTKSLGLGVIGFADALDRLAPDLLVVLGDRYEILAAVQAALVARVPVAHIHGGETTEGAIDEAIRHAITKMAHLHFVAAEPYRQRVIQLGESPERVFNFGAPGLEQIARLKPLERDALQASLGFELGALNFLVTYHPVTLDAAGPEAAMQELLSALDLFPDAKLIFTKPNSDAGGKEIARLIDDYVAARPARAAVFTSLGQLRYLSALAQVDLVVGNSSSGLIEVPMFGKPTVNLGERQAGRCRASSVIDCRETAADIGAAIRKALSPEFQQTLKRISTVYDADASALKIKEQLKQVKLDEVLVKRFHDLTPAP</sequence>
<accession>A0A6V8MGD2</accession>
<dbReference type="PANTHER" id="PTHR43174">
    <property type="entry name" value="UDP-N-ACETYLGLUCOSAMINE 2-EPIMERASE"/>
    <property type="match status" value="1"/>
</dbReference>
<name>A0A6V8MGD2_9BACT</name>
<feature type="domain" description="UDP-N-acetylglucosamine 2-epimerase" evidence="1">
    <location>
        <begin position="23"/>
        <end position="368"/>
    </location>
</feature>